<dbReference type="NCBIfam" id="TIGR03367">
    <property type="entry name" value="queuosine_QueD"/>
    <property type="match status" value="1"/>
</dbReference>
<feature type="binding site" evidence="8">
    <location>
        <position position="10"/>
    </location>
    <ligand>
        <name>Zn(2+)</name>
        <dbReference type="ChEBI" id="CHEBI:29105"/>
    </ligand>
</feature>
<comment type="similarity">
    <text evidence="2">Belongs to the PTPS family. QueD subfamily.</text>
</comment>
<proteinExistence type="inferred from homology"/>
<accession>A0A1F4U699</accession>
<evidence type="ECO:0000256" key="5">
    <source>
        <dbReference type="ARBA" id="ARBA00031449"/>
    </source>
</evidence>
<dbReference type="AlphaFoldDB" id="A0A1F4U699"/>
<dbReference type="GO" id="GO:0046872">
    <property type="term" value="F:metal ion binding"/>
    <property type="evidence" value="ECO:0007669"/>
    <property type="project" value="UniProtKB-KW"/>
</dbReference>
<organism evidence="9 10">
    <name type="scientific">candidate division WOR-1 bacterium RIFOXYC2_FULL_46_14</name>
    <dbReference type="NCBI Taxonomy" id="1802587"/>
    <lineage>
        <taxon>Bacteria</taxon>
        <taxon>Bacillati</taxon>
        <taxon>Saganbacteria</taxon>
    </lineage>
</organism>
<evidence type="ECO:0000313" key="9">
    <source>
        <dbReference type="EMBL" id="OGC40495.1"/>
    </source>
</evidence>
<dbReference type="UniPathway" id="UPA00391"/>
<evidence type="ECO:0000256" key="6">
    <source>
        <dbReference type="ARBA" id="ARBA00048807"/>
    </source>
</evidence>
<reference evidence="9 10" key="1">
    <citation type="journal article" date="2016" name="Nat. Commun.">
        <title>Thousands of microbial genomes shed light on interconnected biogeochemical processes in an aquifer system.</title>
        <authorList>
            <person name="Anantharaman K."/>
            <person name="Brown C.T."/>
            <person name="Hug L.A."/>
            <person name="Sharon I."/>
            <person name="Castelle C.J."/>
            <person name="Probst A.J."/>
            <person name="Thomas B.C."/>
            <person name="Singh A."/>
            <person name="Wilkins M.J."/>
            <person name="Karaoz U."/>
            <person name="Brodie E.L."/>
            <person name="Williams K.H."/>
            <person name="Hubbard S.S."/>
            <person name="Banfield J.F."/>
        </authorList>
    </citation>
    <scope>NUCLEOTIDE SEQUENCE [LARGE SCALE GENOMIC DNA]</scope>
</reference>
<dbReference type="SUPFAM" id="SSF55620">
    <property type="entry name" value="Tetrahydrobiopterin biosynthesis enzymes-like"/>
    <property type="match status" value="1"/>
</dbReference>
<evidence type="ECO:0000256" key="7">
    <source>
        <dbReference type="PIRSR" id="PIRSR006113-1"/>
    </source>
</evidence>
<evidence type="ECO:0000256" key="2">
    <source>
        <dbReference type="ARBA" id="ARBA00008900"/>
    </source>
</evidence>
<dbReference type="GO" id="GO:0070497">
    <property type="term" value="F:6-carboxytetrahydropterin synthase activity"/>
    <property type="evidence" value="ECO:0007669"/>
    <property type="project" value="UniProtKB-EC"/>
</dbReference>
<feature type="active site" description="Charge relay system" evidence="7">
    <location>
        <position position="63"/>
    </location>
</feature>
<name>A0A1F4U699_UNCSA</name>
<feature type="binding site" evidence="8">
    <location>
        <position position="25"/>
    </location>
    <ligand>
        <name>Zn(2+)</name>
        <dbReference type="ChEBI" id="CHEBI:29105"/>
    </ligand>
</feature>
<gene>
    <name evidence="9" type="ORF">A2438_03080</name>
</gene>
<evidence type="ECO:0000313" key="10">
    <source>
        <dbReference type="Proteomes" id="UP000179242"/>
    </source>
</evidence>
<dbReference type="Pfam" id="PF01242">
    <property type="entry name" value="PTPS"/>
    <property type="match status" value="1"/>
</dbReference>
<sequence>MVEDTFSAAHQLRGYKGKCENLHGHTFKVQVFISGTKLDQTGMLKDFTEIKAELKKVLEEFDHHNLNELPLFAKQNPTAENLAREIYNRIKASKVIVWESDKACASYS</sequence>
<dbReference type="Proteomes" id="UP000179242">
    <property type="component" value="Unassembled WGS sequence"/>
</dbReference>
<dbReference type="EC" id="4.1.2.50" evidence="3"/>
<dbReference type="InterPro" id="IPR007115">
    <property type="entry name" value="6-PTP_synth/QueD"/>
</dbReference>
<comment type="cofactor">
    <cofactor evidence="8">
        <name>Zn(2+)</name>
        <dbReference type="ChEBI" id="CHEBI:29105"/>
    </cofactor>
    <text evidence="8">Binds 1 zinc ion per subunit.</text>
</comment>
<evidence type="ECO:0000256" key="4">
    <source>
        <dbReference type="ARBA" id="ARBA00018141"/>
    </source>
</evidence>
<feature type="active site" description="Charge relay system" evidence="7">
    <location>
        <position position="99"/>
    </location>
</feature>
<feature type="active site" description="Proton acceptor" evidence="7">
    <location>
        <position position="19"/>
    </location>
</feature>
<dbReference type="EMBL" id="MEUJ01000004">
    <property type="protein sequence ID" value="OGC40495.1"/>
    <property type="molecule type" value="Genomic_DNA"/>
</dbReference>
<dbReference type="InterPro" id="IPR038418">
    <property type="entry name" value="6-PTP_synth/QueD_sf"/>
</dbReference>
<comment type="catalytic activity">
    <reaction evidence="6">
        <text>7,8-dihydroneopterin 3'-triphosphate + H2O = 6-carboxy-5,6,7,8-tetrahydropterin + triphosphate + acetaldehyde + 2 H(+)</text>
        <dbReference type="Rhea" id="RHEA:27966"/>
        <dbReference type="ChEBI" id="CHEBI:15343"/>
        <dbReference type="ChEBI" id="CHEBI:15377"/>
        <dbReference type="ChEBI" id="CHEBI:15378"/>
        <dbReference type="ChEBI" id="CHEBI:18036"/>
        <dbReference type="ChEBI" id="CHEBI:58462"/>
        <dbReference type="ChEBI" id="CHEBI:61032"/>
        <dbReference type="EC" id="4.1.2.50"/>
    </reaction>
</comment>
<protein>
    <recommendedName>
        <fullName evidence="4">6-carboxy-5,6,7,8-tetrahydropterin synthase</fullName>
        <ecNumber evidence="3">4.1.2.50</ecNumber>
    </recommendedName>
    <alternativeName>
        <fullName evidence="5">Queuosine biosynthesis protein QueD</fullName>
    </alternativeName>
</protein>
<comment type="caution">
    <text evidence="9">The sequence shown here is derived from an EMBL/GenBank/DDBJ whole genome shotgun (WGS) entry which is preliminary data.</text>
</comment>
<dbReference type="PANTHER" id="PTHR12589:SF8">
    <property type="entry name" value="6-CARBOXY-5,6,7,8-TETRAHYDROPTERIN SYNTHASE"/>
    <property type="match status" value="1"/>
</dbReference>
<feature type="binding site" evidence="8">
    <location>
        <position position="23"/>
    </location>
    <ligand>
        <name>Zn(2+)</name>
        <dbReference type="ChEBI" id="CHEBI:29105"/>
    </ligand>
</feature>
<evidence type="ECO:0000256" key="8">
    <source>
        <dbReference type="PIRSR" id="PIRSR006113-2"/>
    </source>
</evidence>
<dbReference type="PIRSF" id="PIRSF006113">
    <property type="entry name" value="PTP_synth"/>
    <property type="match status" value="1"/>
</dbReference>
<evidence type="ECO:0000256" key="3">
    <source>
        <dbReference type="ARBA" id="ARBA00012982"/>
    </source>
</evidence>
<comment type="pathway">
    <text evidence="1">Purine metabolism; 7-cyano-7-deazaguanine biosynthesis.</text>
</comment>
<evidence type="ECO:0000256" key="1">
    <source>
        <dbReference type="ARBA" id="ARBA00005061"/>
    </source>
</evidence>
<dbReference type="PANTHER" id="PTHR12589">
    <property type="entry name" value="PYRUVOYL TETRAHYDROBIOPTERIN SYNTHASE"/>
    <property type="match status" value="1"/>
</dbReference>
<dbReference type="Gene3D" id="3.30.479.10">
    <property type="entry name" value="6-pyruvoyl tetrahydropterin synthase/QueD"/>
    <property type="match status" value="1"/>
</dbReference>
<keyword evidence="8" id="KW-0479">Metal-binding</keyword>
<keyword evidence="8" id="KW-0862">Zinc</keyword>